<dbReference type="Pfam" id="PF00563">
    <property type="entry name" value="EAL"/>
    <property type="match status" value="1"/>
</dbReference>
<evidence type="ECO:0000313" key="3">
    <source>
        <dbReference type="Proteomes" id="UP000626148"/>
    </source>
</evidence>
<dbReference type="CDD" id="cd01948">
    <property type="entry name" value="EAL"/>
    <property type="match status" value="1"/>
</dbReference>
<proteinExistence type="predicted"/>
<reference evidence="2" key="2">
    <citation type="submission" date="2020-09" db="EMBL/GenBank/DDBJ databases">
        <authorList>
            <person name="Sun Q."/>
            <person name="Kim S."/>
        </authorList>
    </citation>
    <scope>NUCLEOTIDE SEQUENCE</scope>
    <source>
        <strain evidence="2">KCTC 22169</strain>
    </source>
</reference>
<comment type="caution">
    <text evidence="2">The sequence shown here is derived from an EMBL/GenBank/DDBJ whole genome shotgun (WGS) entry which is preliminary data.</text>
</comment>
<dbReference type="PROSITE" id="PS50883">
    <property type="entry name" value="EAL"/>
    <property type="match status" value="1"/>
</dbReference>
<name>A0A918K1D1_9GAMM</name>
<dbReference type="Proteomes" id="UP000626148">
    <property type="component" value="Unassembled WGS sequence"/>
</dbReference>
<organism evidence="2 3">
    <name type="scientific">Saccharospirillum salsuginis</name>
    <dbReference type="NCBI Taxonomy" id="418750"/>
    <lineage>
        <taxon>Bacteria</taxon>
        <taxon>Pseudomonadati</taxon>
        <taxon>Pseudomonadota</taxon>
        <taxon>Gammaproteobacteria</taxon>
        <taxon>Oceanospirillales</taxon>
        <taxon>Saccharospirillaceae</taxon>
        <taxon>Saccharospirillum</taxon>
    </lineage>
</organism>
<dbReference type="InterPro" id="IPR001633">
    <property type="entry name" value="EAL_dom"/>
</dbReference>
<dbReference type="EMBL" id="BMXR01000002">
    <property type="protein sequence ID" value="GGX42857.1"/>
    <property type="molecule type" value="Genomic_DNA"/>
</dbReference>
<dbReference type="SMART" id="SM00052">
    <property type="entry name" value="EAL"/>
    <property type="match status" value="1"/>
</dbReference>
<sequence>MFMYKPDDFRSLACRECRSPELLGFDFSMAFQPIVSLNQRAVLGYEALVRGTAGEPAYSIIERVDDSNRYRFDQACRVKAIHLASRLGLTGLLSINFLPNAVYRPELCIRTTLEAAAEANFPIDRILFEITEVEQVADERHLMAILEYYQQQGFQTALDDFGAGYSGLNLLAEVQPNIVKLDMSLIRDCDRDKKRQIILASTVKMLRDLGVEPLAEGVETREEFGFLEGLGIDLYQGYYFAKPAFESLVDVDLDSLI</sequence>
<protein>
    <submittedName>
        <fullName evidence="2">Diguanylate phosphodiesterase</fullName>
    </submittedName>
</protein>
<reference evidence="2" key="1">
    <citation type="journal article" date="2014" name="Int. J. Syst. Evol. Microbiol.">
        <title>Complete genome sequence of Corynebacterium casei LMG S-19264T (=DSM 44701T), isolated from a smear-ripened cheese.</title>
        <authorList>
            <consortium name="US DOE Joint Genome Institute (JGI-PGF)"/>
            <person name="Walter F."/>
            <person name="Albersmeier A."/>
            <person name="Kalinowski J."/>
            <person name="Ruckert C."/>
        </authorList>
    </citation>
    <scope>NUCLEOTIDE SEQUENCE</scope>
    <source>
        <strain evidence="2">KCTC 22169</strain>
    </source>
</reference>
<feature type="domain" description="EAL" evidence="1">
    <location>
        <begin position="10"/>
        <end position="257"/>
    </location>
</feature>
<dbReference type="AlphaFoldDB" id="A0A918K1D1"/>
<dbReference type="PANTHER" id="PTHR33121:SF15">
    <property type="entry name" value="BLUE LIGHT- AND TEMPERATURE-REGULATED ANTIREPRESSOR BLUF"/>
    <property type="match status" value="1"/>
</dbReference>
<dbReference type="GO" id="GO:0071111">
    <property type="term" value="F:cyclic-guanylate-specific phosphodiesterase activity"/>
    <property type="evidence" value="ECO:0007669"/>
    <property type="project" value="InterPro"/>
</dbReference>
<dbReference type="Gene3D" id="3.20.20.450">
    <property type="entry name" value="EAL domain"/>
    <property type="match status" value="1"/>
</dbReference>
<evidence type="ECO:0000313" key="2">
    <source>
        <dbReference type="EMBL" id="GGX42857.1"/>
    </source>
</evidence>
<dbReference type="InterPro" id="IPR050706">
    <property type="entry name" value="Cyclic-di-GMP_PDE-like"/>
</dbReference>
<dbReference type="PANTHER" id="PTHR33121">
    <property type="entry name" value="CYCLIC DI-GMP PHOSPHODIESTERASE PDEF"/>
    <property type="match status" value="1"/>
</dbReference>
<evidence type="ECO:0000259" key="1">
    <source>
        <dbReference type="PROSITE" id="PS50883"/>
    </source>
</evidence>
<keyword evidence="3" id="KW-1185">Reference proteome</keyword>
<gene>
    <name evidence="2" type="ORF">GCM10007392_06840</name>
</gene>
<dbReference type="InterPro" id="IPR035919">
    <property type="entry name" value="EAL_sf"/>
</dbReference>
<accession>A0A918K1D1</accession>
<dbReference type="SUPFAM" id="SSF141868">
    <property type="entry name" value="EAL domain-like"/>
    <property type="match status" value="1"/>
</dbReference>